<dbReference type="Proteomes" id="UP000054770">
    <property type="component" value="Unassembled WGS sequence"/>
</dbReference>
<keyword evidence="2" id="KW-1185">Reference proteome</keyword>
<dbReference type="AlphaFoldDB" id="A0A158FKW8"/>
<organism evidence="1 2">
    <name type="scientific">Caballeronia choica</name>
    <dbReference type="NCBI Taxonomy" id="326476"/>
    <lineage>
        <taxon>Bacteria</taxon>
        <taxon>Pseudomonadati</taxon>
        <taxon>Pseudomonadota</taxon>
        <taxon>Betaproteobacteria</taxon>
        <taxon>Burkholderiales</taxon>
        <taxon>Burkholderiaceae</taxon>
        <taxon>Caballeronia</taxon>
    </lineage>
</organism>
<reference evidence="1" key="1">
    <citation type="submission" date="2016-01" db="EMBL/GenBank/DDBJ databases">
        <authorList>
            <person name="Peeters C."/>
        </authorList>
    </citation>
    <scope>NUCLEOTIDE SEQUENCE [LARGE SCALE GENOMIC DNA]</scope>
    <source>
        <strain evidence="1">LMG 22940</strain>
    </source>
</reference>
<evidence type="ECO:0000313" key="1">
    <source>
        <dbReference type="EMBL" id="SAL19710.1"/>
    </source>
</evidence>
<dbReference type="EMBL" id="FCON02000005">
    <property type="protein sequence ID" value="SAL19710.1"/>
    <property type="molecule type" value="Genomic_DNA"/>
</dbReference>
<accession>A0A158FKW8</accession>
<evidence type="ECO:0000313" key="2">
    <source>
        <dbReference type="Proteomes" id="UP000054770"/>
    </source>
</evidence>
<protein>
    <submittedName>
        <fullName evidence="1">Uncharacterized protein</fullName>
    </submittedName>
</protein>
<dbReference type="RefSeq" id="WP_087642939.1">
    <property type="nucleotide sequence ID" value="NZ_FCON02000005.1"/>
</dbReference>
<proteinExistence type="predicted"/>
<sequence>MICASGAASMVGEQHLQDRSEYVSVHFEIYPLILHRSHNGLKRRKLTDPDLIVGRYSENAACNLAVEVSVGGGTISADSDGGAFT</sequence>
<comment type="caution">
    <text evidence="1">The sequence shown here is derived from an EMBL/GenBank/DDBJ whole genome shotgun (WGS) entry which is preliminary data.</text>
</comment>
<gene>
    <name evidence="1" type="ORF">AWB68_00678</name>
</gene>
<name>A0A158FKW8_9BURK</name>